<dbReference type="Proteomes" id="UP001476798">
    <property type="component" value="Unassembled WGS sequence"/>
</dbReference>
<gene>
    <name evidence="2" type="ORF">GOODEAATRI_032520</name>
</gene>
<feature type="transmembrane region" description="Helical" evidence="1">
    <location>
        <begin position="158"/>
        <end position="178"/>
    </location>
</feature>
<evidence type="ECO:0000256" key="1">
    <source>
        <dbReference type="SAM" id="Phobius"/>
    </source>
</evidence>
<keyword evidence="3" id="KW-1185">Reference proteome</keyword>
<reference evidence="2 3" key="1">
    <citation type="submission" date="2021-06" db="EMBL/GenBank/DDBJ databases">
        <authorList>
            <person name="Palmer J.M."/>
        </authorList>
    </citation>
    <scope>NUCLEOTIDE SEQUENCE [LARGE SCALE GENOMIC DNA]</scope>
    <source>
        <strain evidence="2 3">GA_2019</strain>
        <tissue evidence="2">Muscle</tissue>
    </source>
</reference>
<feature type="transmembrane region" description="Helical" evidence="1">
    <location>
        <begin position="12"/>
        <end position="28"/>
    </location>
</feature>
<feature type="transmembrane region" description="Helical" evidence="1">
    <location>
        <begin position="40"/>
        <end position="61"/>
    </location>
</feature>
<evidence type="ECO:0000313" key="2">
    <source>
        <dbReference type="EMBL" id="MEQ2180132.1"/>
    </source>
</evidence>
<accession>A0ABV0P9N1</accession>
<organism evidence="2 3">
    <name type="scientific">Goodea atripinnis</name>
    <dbReference type="NCBI Taxonomy" id="208336"/>
    <lineage>
        <taxon>Eukaryota</taxon>
        <taxon>Metazoa</taxon>
        <taxon>Chordata</taxon>
        <taxon>Craniata</taxon>
        <taxon>Vertebrata</taxon>
        <taxon>Euteleostomi</taxon>
        <taxon>Actinopterygii</taxon>
        <taxon>Neopterygii</taxon>
        <taxon>Teleostei</taxon>
        <taxon>Neoteleostei</taxon>
        <taxon>Acanthomorphata</taxon>
        <taxon>Ovalentaria</taxon>
        <taxon>Atherinomorphae</taxon>
        <taxon>Cyprinodontiformes</taxon>
        <taxon>Goodeidae</taxon>
        <taxon>Goodea</taxon>
    </lineage>
</organism>
<dbReference type="EMBL" id="JAHRIO010066078">
    <property type="protein sequence ID" value="MEQ2180132.1"/>
    <property type="molecule type" value="Genomic_DNA"/>
</dbReference>
<keyword evidence="1" id="KW-1133">Transmembrane helix</keyword>
<evidence type="ECO:0000313" key="3">
    <source>
        <dbReference type="Proteomes" id="UP001476798"/>
    </source>
</evidence>
<feature type="transmembrane region" description="Helical" evidence="1">
    <location>
        <begin position="87"/>
        <end position="110"/>
    </location>
</feature>
<protein>
    <submittedName>
        <fullName evidence="2">Uncharacterized protein</fullName>
    </submittedName>
</protein>
<keyword evidence="1" id="KW-0812">Transmembrane</keyword>
<comment type="caution">
    <text evidence="2">The sequence shown here is derived from an EMBL/GenBank/DDBJ whole genome shotgun (WGS) entry which is preliminary data.</text>
</comment>
<name>A0ABV0P9N1_9TELE</name>
<proteinExistence type="predicted"/>
<sequence length="260" mass="30040">MKGWLANFPFHKFNIFVILVVSFSYNVLLEKDMLCTCDQVFADCLVYMAGPFLIIFFLMIWTDKTFMRACRFKFTCANKGEKCRTPWTSFCGLLCYHGFKAFLVGLLWLVSVFIDGDWYVCCCNNGSEQSQLACKDTNKITPEEKLTITQLKNTSKKIGFGVLLSIVVIVTVMSAFDWKKCCKCDRKQIYHKHILKETEEVLETTLREAAKNDLTERITVKINQDTWDTCFDVASDMIRSSCKPKLVQQPEPQQDQQPEQ</sequence>
<keyword evidence="1" id="KW-0472">Membrane</keyword>